<evidence type="ECO:0000259" key="9">
    <source>
        <dbReference type="PROSITE" id="PS50240"/>
    </source>
</evidence>
<sequence>MILDQEWSGIKIWIQQCPRSKDGLGQKTLWDQECSQPKNVCAVSLLNLLDSLIRKEVQSVRRFGSIAQPRLGMHGWSQEEEEMRVENPNCGTKLPRNQVHGNPRAFEDFAAIVAANYVSDMSRRRANAGLLPVEDVSSQFPSDTFVGSPCIGTGFGFSTGTKVPGDPKDEHRLPGTRILRGISGIWWKDRHDGKWGLEMRLGSLLKVFPPMPDPLIVGGSEVDISEHPHQLSLQTTGHICGASIISSKWAVTAAHCVGGSPSRYSLRAGNNDKNLGTRYNIKNIIPHPEFNQRTIDYDVALLEIDGTISFNSKVQPVKLATQEPSASTMLNVTGWGALREGGSVSSRLMSVSIPAVSRQQCSSIYQNQNTITERMICAGYTSGGKDSCQGDSGGPLTAKGTLYGIVSWGYGCARPKYPGVYSNVAALRSWIRSIIHGFDNVKYVNITEYPYHVSIEKYGSHVCSGALMHESWVITVASCVFLTDPSVVTVRVRSSTLDADGDKVEAGNILVHDDFDKYVLLNDLALIKLKIPVQYGEKLLPIGLPRKEDYELDDGTTCFVTGWRQTKPGPAESQLTVTAVPLVNRDTCSLTMPCYEPILQRMLCAGNMTQGVETCQGDPGAPLMEGQTLIGVLSYGLGCKTMVHPGVYTRVSSYLAWISVNSGIHYT</sequence>
<evidence type="ECO:0000313" key="11">
    <source>
        <dbReference type="Proteomes" id="UP000250275"/>
    </source>
</evidence>
<evidence type="ECO:0000256" key="1">
    <source>
        <dbReference type="ARBA" id="ARBA00022670"/>
    </source>
</evidence>
<dbReference type="SMART" id="SM00020">
    <property type="entry name" value="Tryp_SPc"/>
    <property type="match status" value="2"/>
</dbReference>
<dbReference type="AlphaFoldDB" id="A0A310SXF8"/>
<dbReference type="GO" id="GO:0006508">
    <property type="term" value="P:proteolysis"/>
    <property type="evidence" value="ECO:0007669"/>
    <property type="project" value="UniProtKB-KW"/>
</dbReference>
<evidence type="ECO:0000313" key="10">
    <source>
        <dbReference type="EMBL" id="OAD62514.1"/>
    </source>
</evidence>
<evidence type="ECO:0000256" key="2">
    <source>
        <dbReference type="ARBA" id="ARBA00022729"/>
    </source>
</evidence>
<accession>A0A310SXF8</accession>
<dbReference type="PROSITE" id="PS00134">
    <property type="entry name" value="TRYPSIN_HIS"/>
    <property type="match status" value="1"/>
</dbReference>
<proteinExistence type="inferred from homology"/>
<dbReference type="InterPro" id="IPR009003">
    <property type="entry name" value="Peptidase_S1_PA"/>
</dbReference>
<dbReference type="PANTHER" id="PTHR24252">
    <property type="entry name" value="ACROSIN-RELATED"/>
    <property type="match status" value="1"/>
</dbReference>
<dbReference type="Gene3D" id="2.40.10.10">
    <property type="entry name" value="Trypsin-like serine proteases"/>
    <property type="match status" value="2"/>
</dbReference>
<evidence type="ECO:0000256" key="8">
    <source>
        <dbReference type="RuleBase" id="RU363034"/>
    </source>
</evidence>
<feature type="domain" description="Peptidase S1" evidence="9">
    <location>
        <begin position="434"/>
        <end position="663"/>
    </location>
</feature>
<dbReference type="InterPro" id="IPR001254">
    <property type="entry name" value="Trypsin_dom"/>
</dbReference>
<dbReference type="CDD" id="cd00190">
    <property type="entry name" value="Tryp_SPc"/>
    <property type="match status" value="2"/>
</dbReference>
<dbReference type="OrthoDB" id="10059102at2759"/>
<dbReference type="InterPro" id="IPR018114">
    <property type="entry name" value="TRYPSIN_HIS"/>
</dbReference>
<dbReference type="PRINTS" id="PR00722">
    <property type="entry name" value="CHYMOTRYPSIN"/>
</dbReference>
<keyword evidence="2" id="KW-0732">Signal</keyword>
<evidence type="ECO:0000256" key="4">
    <source>
        <dbReference type="ARBA" id="ARBA00022825"/>
    </source>
</evidence>
<keyword evidence="1 8" id="KW-0645">Protease</keyword>
<comment type="similarity">
    <text evidence="7">Belongs to the peptidase S1 family. CLIP subfamily.</text>
</comment>
<keyword evidence="6" id="KW-1015">Disulfide bond</keyword>
<reference evidence="10 11" key="1">
    <citation type="submission" date="2015-07" db="EMBL/GenBank/DDBJ databases">
        <title>The genome of Eufriesea mexicana.</title>
        <authorList>
            <person name="Pan H."/>
            <person name="Kapheim K."/>
        </authorList>
    </citation>
    <scope>NUCLEOTIDE SEQUENCE [LARGE SCALE GENOMIC DNA]</scope>
    <source>
        <strain evidence="10">0111107269</strain>
        <tissue evidence="10">Whole body</tissue>
    </source>
</reference>
<dbReference type="PROSITE" id="PS50240">
    <property type="entry name" value="TRYPSIN_DOM"/>
    <property type="match status" value="2"/>
</dbReference>
<feature type="domain" description="Peptidase S1" evidence="9">
    <location>
        <begin position="216"/>
        <end position="436"/>
    </location>
</feature>
<dbReference type="InterPro" id="IPR001314">
    <property type="entry name" value="Peptidase_S1A"/>
</dbReference>
<keyword evidence="11" id="KW-1185">Reference proteome</keyword>
<evidence type="ECO:0000256" key="3">
    <source>
        <dbReference type="ARBA" id="ARBA00022801"/>
    </source>
</evidence>
<dbReference type="Pfam" id="PF00089">
    <property type="entry name" value="Trypsin"/>
    <property type="match status" value="2"/>
</dbReference>
<name>A0A310SXF8_9HYME</name>
<evidence type="ECO:0000256" key="5">
    <source>
        <dbReference type="ARBA" id="ARBA00023145"/>
    </source>
</evidence>
<protein>
    <submittedName>
        <fullName evidence="10">Trypsin-4</fullName>
    </submittedName>
</protein>
<dbReference type="EMBL" id="KQ759863">
    <property type="protein sequence ID" value="OAD62514.1"/>
    <property type="molecule type" value="Genomic_DNA"/>
</dbReference>
<dbReference type="Proteomes" id="UP000250275">
    <property type="component" value="Unassembled WGS sequence"/>
</dbReference>
<dbReference type="GO" id="GO:0004252">
    <property type="term" value="F:serine-type endopeptidase activity"/>
    <property type="evidence" value="ECO:0007669"/>
    <property type="project" value="InterPro"/>
</dbReference>
<dbReference type="SUPFAM" id="SSF50494">
    <property type="entry name" value="Trypsin-like serine proteases"/>
    <property type="match status" value="2"/>
</dbReference>
<dbReference type="FunFam" id="2.40.10.10:FF:000002">
    <property type="entry name" value="Transmembrane protease serine"/>
    <property type="match status" value="1"/>
</dbReference>
<keyword evidence="3 8" id="KW-0378">Hydrolase</keyword>
<dbReference type="InterPro" id="IPR033116">
    <property type="entry name" value="TRYPSIN_SER"/>
</dbReference>
<organism evidence="10 11">
    <name type="scientific">Eufriesea mexicana</name>
    <dbReference type="NCBI Taxonomy" id="516756"/>
    <lineage>
        <taxon>Eukaryota</taxon>
        <taxon>Metazoa</taxon>
        <taxon>Ecdysozoa</taxon>
        <taxon>Arthropoda</taxon>
        <taxon>Hexapoda</taxon>
        <taxon>Insecta</taxon>
        <taxon>Pterygota</taxon>
        <taxon>Neoptera</taxon>
        <taxon>Endopterygota</taxon>
        <taxon>Hymenoptera</taxon>
        <taxon>Apocrita</taxon>
        <taxon>Aculeata</taxon>
        <taxon>Apoidea</taxon>
        <taxon>Anthophila</taxon>
        <taxon>Apidae</taxon>
        <taxon>Eufriesea</taxon>
    </lineage>
</organism>
<keyword evidence="5" id="KW-0865">Zymogen</keyword>
<evidence type="ECO:0000256" key="7">
    <source>
        <dbReference type="ARBA" id="ARBA00024195"/>
    </source>
</evidence>
<gene>
    <name evidence="10" type="ORF">WN48_07392</name>
</gene>
<dbReference type="PROSITE" id="PS00135">
    <property type="entry name" value="TRYPSIN_SER"/>
    <property type="match status" value="1"/>
</dbReference>
<keyword evidence="4 8" id="KW-0720">Serine protease</keyword>
<dbReference type="FunFam" id="2.40.10.10:FF:000077">
    <property type="entry name" value="Predicted protein"/>
    <property type="match status" value="1"/>
</dbReference>
<evidence type="ECO:0000256" key="6">
    <source>
        <dbReference type="ARBA" id="ARBA00023157"/>
    </source>
</evidence>
<dbReference type="InterPro" id="IPR043504">
    <property type="entry name" value="Peptidase_S1_PA_chymotrypsin"/>
</dbReference>
<dbReference type="PANTHER" id="PTHR24252:SF7">
    <property type="entry name" value="HYALIN"/>
    <property type="match status" value="1"/>
</dbReference>